<evidence type="ECO:0000256" key="1">
    <source>
        <dbReference type="ARBA" id="ARBA00004651"/>
    </source>
</evidence>
<reference evidence="9 10" key="1">
    <citation type="journal article" date="2018" name="ISME J.">
        <title>A methanotrophic archaeon couples anaerobic oxidation of methane to Fe(III) reduction.</title>
        <authorList>
            <person name="Cai C."/>
            <person name="Leu A.O."/>
            <person name="Xie G.J."/>
            <person name="Guo J."/>
            <person name="Feng Y."/>
            <person name="Zhao J.X."/>
            <person name="Tyson G.W."/>
            <person name="Yuan Z."/>
            <person name="Hu S."/>
        </authorList>
    </citation>
    <scope>NUCLEOTIDE SEQUENCE [LARGE SCALE GENOMIC DNA]</scope>
    <source>
        <strain evidence="9">FeB_12</strain>
    </source>
</reference>
<dbReference type="PANTHER" id="PTHR14969">
    <property type="entry name" value="SPHINGOSINE-1-PHOSPHATE PHOSPHOHYDROLASE"/>
    <property type="match status" value="1"/>
</dbReference>
<gene>
    <name evidence="9" type="ORF">C3F09_03630</name>
</gene>
<name>A0A855X8Q2_9BACT</name>
<keyword evidence="5 7" id="KW-1133">Transmembrane helix</keyword>
<evidence type="ECO:0000313" key="10">
    <source>
        <dbReference type="Proteomes" id="UP000250918"/>
    </source>
</evidence>
<dbReference type="Proteomes" id="UP000250918">
    <property type="component" value="Unassembled WGS sequence"/>
</dbReference>
<keyword evidence="4" id="KW-0378">Hydrolase</keyword>
<dbReference type="GO" id="GO:0016787">
    <property type="term" value="F:hydrolase activity"/>
    <property type="evidence" value="ECO:0007669"/>
    <property type="project" value="UniProtKB-KW"/>
</dbReference>
<keyword evidence="6 7" id="KW-0472">Membrane</keyword>
<feature type="transmembrane region" description="Helical" evidence="7">
    <location>
        <begin position="133"/>
        <end position="151"/>
    </location>
</feature>
<evidence type="ECO:0000256" key="6">
    <source>
        <dbReference type="ARBA" id="ARBA00023136"/>
    </source>
</evidence>
<evidence type="ECO:0000256" key="2">
    <source>
        <dbReference type="ARBA" id="ARBA00022475"/>
    </source>
</evidence>
<evidence type="ECO:0000256" key="4">
    <source>
        <dbReference type="ARBA" id="ARBA00022801"/>
    </source>
</evidence>
<dbReference type="SUPFAM" id="SSF48317">
    <property type="entry name" value="Acid phosphatase/Vanadium-dependent haloperoxidase"/>
    <property type="match status" value="1"/>
</dbReference>
<comment type="subcellular location">
    <subcellularLocation>
        <location evidence="1">Cell membrane</location>
        <topology evidence="1">Multi-pass membrane protein</topology>
    </subcellularLocation>
</comment>
<dbReference type="InterPro" id="IPR000326">
    <property type="entry name" value="PAP2/HPO"/>
</dbReference>
<dbReference type="PANTHER" id="PTHR14969:SF62">
    <property type="entry name" value="DECAPRENYLPHOSPHORYL-5-PHOSPHORIBOSE PHOSPHATASE RV3807C-RELATED"/>
    <property type="match status" value="1"/>
</dbReference>
<organism evidence="9 10">
    <name type="scientific">candidate division GN15 bacterium</name>
    <dbReference type="NCBI Taxonomy" id="2072418"/>
    <lineage>
        <taxon>Bacteria</taxon>
        <taxon>candidate division GN15</taxon>
    </lineage>
</organism>
<evidence type="ECO:0000256" key="7">
    <source>
        <dbReference type="SAM" id="Phobius"/>
    </source>
</evidence>
<dbReference type="InterPro" id="IPR036938">
    <property type="entry name" value="PAP2/HPO_sf"/>
</dbReference>
<feature type="domain" description="Phosphatidic acid phosphatase type 2/haloperoxidase" evidence="8">
    <location>
        <begin position="61"/>
        <end position="172"/>
    </location>
</feature>
<dbReference type="AlphaFoldDB" id="A0A855X8Q2"/>
<sequence>MLEYLAGLDRTIFLFINVHLANPVTDLFMPLVTSDDLLRIAYAAAALLLLWKGDRRTRWLVLFSALTLAVTDQLSAAWLKPFFARPRPCHIIPIDTMRLLVNCGSGYSMPSSHAANAFGQAILFGLAFPRTRWWLAGIAAIIALSRIFVGVHYPGDILVGTAIGILAGVAVMFAYRRSMLLVEKKYPPTGAEGHKQL</sequence>
<proteinExistence type="predicted"/>
<feature type="transmembrane region" description="Helical" evidence="7">
    <location>
        <begin position="157"/>
        <end position="175"/>
    </location>
</feature>
<keyword evidence="3 7" id="KW-0812">Transmembrane</keyword>
<dbReference type="Gene3D" id="1.20.144.10">
    <property type="entry name" value="Phosphatidic acid phosphatase type 2/haloperoxidase"/>
    <property type="match status" value="1"/>
</dbReference>
<evidence type="ECO:0000313" key="9">
    <source>
        <dbReference type="EMBL" id="PWB74678.1"/>
    </source>
</evidence>
<dbReference type="GO" id="GO:0005886">
    <property type="term" value="C:plasma membrane"/>
    <property type="evidence" value="ECO:0007669"/>
    <property type="project" value="UniProtKB-SubCell"/>
</dbReference>
<protein>
    <submittedName>
        <fullName evidence="9">Phosphatase PAP2 family protein</fullName>
    </submittedName>
</protein>
<dbReference type="SMART" id="SM00014">
    <property type="entry name" value="acidPPc"/>
    <property type="match status" value="1"/>
</dbReference>
<accession>A0A855X8Q2</accession>
<dbReference type="EMBL" id="PQAP01000024">
    <property type="protein sequence ID" value="PWB74678.1"/>
    <property type="molecule type" value="Genomic_DNA"/>
</dbReference>
<keyword evidence="2" id="KW-1003">Cell membrane</keyword>
<dbReference type="Pfam" id="PF01569">
    <property type="entry name" value="PAP2"/>
    <property type="match status" value="1"/>
</dbReference>
<evidence type="ECO:0000256" key="5">
    <source>
        <dbReference type="ARBA" id="ARBA00022989"/>
    </source>
</evidence>
<evidence type="ECO:0000256" key="3">
    <source>
        <dbReference type="ARBA" id="ARBA00022692"/>
    </source>
</evidence>
<evidence type="ECO:0000259" key="8">
    <source>
        <dbReference type="SMART" id="SM00014"/>
    </source>
</evidence>
<comment type="caution">
    <text evidence="9">The sequence shown here is derived from an EMBL/GenBank/DDBJ whole genome shotgun (WGS) entry which is preliminary data.</text>
</comment>